<protein>
    <recommendedName>
        <fullName evidence="2">non-specific serine/threonine protein kinase</fullName>
        <ecNumber evidence="2">2.7.11.1</ecNumber>
    </recommendedName>
</protein>
<feature type="region of interest" description="Disordered" evidence="11">
    <location>
        <begin position="732"/>
        <end position="783"/>
    </location>
</feature>
<dbReference type="InterPro" id="IPR011009">
    <property type="entry name" value="Kinase-like_dom_sf"/>
</dbReference>
<dbReference type="GO" id="GO:0004674">
    <property type="term" value="F:protein serine/threonine kinase activity"/>
    <property type="evidence" value="ECO:0007669"/>
    <property type="project" value="UniProtKB-KW"/>
</dbReference>
<dbReference type="GO" id="GO:0000196">
    <property type="term" value="P:cell integrity MAPK cascade"/>
    <property type="evidence" value="ECO:0007669"/>
    <property type="project" value="UniProtKB-ARBA"/>
</dbReference>
<keyword evidence="3" id="KW-0723">Serine/threonine-protein kinase</keyword>
<dbReference type="InterPro" id="IPR008271">
    <property type="entry name" value="Ser/Thr_kinase_AS"/>
</dbReference>
<evidence type="ECO:0000313" key="14">
    <source>
        <dbReference type="Proteomes" id="UP000182334"/>
    </source>
</evidence>
<dbReference type="AlphaFoldDB" id="A0A1L0BJC4"/>
<dbReference type="InterPro" id="IPR017441">
    <property type="entry name" value="Protein_kinase_ATP_BS"/>
</dbReference>
<dbReference type="PANTHER" id="PTHR24356">
    <property type="entry name" value="SERINE/THREONINE-PROTEIN KINASE"/>
    <property type="match status" value="1"/>
</dbReference>
<dbReference type="GO" id="GO:0030447">
    <property type="term" value="P:filamentous growth"/>
    <property type="evidence" value="ECO:0007669"/>
    <property type="project" value="UniProtKB-ARBA"/>
</dbReference>
<feature type="compositionally biased region" description="Acidic residues" evidence="11">
    <location>
        <begin position="760"/>
        <end position="773"/>
    </location>
</feature>
<feature type="region of interest" description="Disordered" evidence="11">
    <location>
        <begin position="590"/>
        <end position="622"/>
    </location>
</feature>
<feature type="compositionally biased region" description="Gly residues" evidence="11">
    <location>
        <begin position="975"/>
        <end position="989"/>
    </location>
</feature>
<dbReference type="Pfam" id="PF00069">
    <property type="entry name" value="Pkinase"/>
    <property type="match status" value="1"/>
</dbReference>
<feature type="binding site" evidence="10">
    <location>
        <position position="267"/>
    </location>
    <ligand>
        <name>ATP</name>
        <dbReference type="ChEBI" id="CHEBI:30616"/>
    </ligand>
</feature>
<feature type="domain" description="Protein kinase" evidence="12">
    <location>
        <begin position="238"/>
        <end position="503"/>
    </location>
</feature>
<evidence type="ECO:0000256" key="11">
    <source>
        <dbReference type="SAM" id="MobiDB-lite"/>
    </source>
</evidence>
<keyword evidence="4" id="KW-0808">Transferase</keyword>
<dbReference type="Gene3D" id="1.10.510.10">
    <property type="entry name" value="Transferase(Phosphotransferase) domain 1"/>
    <property type="match status" value="1"/>
</dbReference>
<keyword evidence="6" id="KW-0418">Kinase</keyword>
<feature type="region of interest" description="Disordered" evidence="11">
    <location>
        <begin position="533"/>
        <end position="572"/>
    </location>
</feature>
<dbReference type="InterPro" id="IPR039046">
    <property type="entry name" value="PDPK1"/>
</dbReference>
<dbReference type="SMART" id="SM00220">
    <property type="entry name" value="S_TKc"/>
    <property type="match status" value="1"/>
</dbReference>
<evidence type="ECO:0000256" key="8">
    <source>
        <dbReference type="ARBA" id="ARBA00047899"/>
    </source>
</evidence>
<dbReference type="PROSITE" id="PS00107">
    <property type="entry name" value="PROTEIN_KINASE_ATP"/>
    <property type="match status" value="1"/>
</dbReference>
<feature type="region of interest" description="Disordered" evidence="11">
    <location>
        <begin position="929"/>
        <end position="1066"/>
    </location>
</feature>
<dbReference type="Gene3D" id="3.30.200.20">
    <property type="entry name" value="Phosphorylase Kinase, domain 1"/>
    <property type="match status" value="1"/>
</dbReference>
<dbReference type="Proteomes" id="UP000182334">
    <property type="component" value="Chromosome II"/>
</dbReference>
<dbReference type="FunFam" id="1.10.510.10:FF:000534">
    <property type="entry name" value="Serine/threonine-protein kinase PKH2"/>
    <property type="match status" value="1"/>
</dbReference>
<evidence type="ECO:0000256" key="5">
    <source>
        <dbReference type="ARBA" id="ARBA00022741"/>
    </source>
</evidence>
<keyword evidence="7 10" id="KW-0067">ATP-binding</keyword>
<dbReference type="GO" id="GO:0005524">
    <property type="term" value="F:ATP binding"/>
    <property type="evidence" value="ECO:0007669"/>
    <property type="project" value="UniProtKB-UniRule"/>
</dbReference>
<name>A0A1L0BJC4_9ASCO</name>
<accession>A0A1L0BJC4</accession>
<evidence type="ECO:0000256" key="7">
    <source>
        <dbReference type="ARBA" id="ARBA00022840"/>
    </source>
</evidence>
<dbReference type="EC" id="2.7.11.1" evidence="2"/>
<gene>
    <name evidence="13" type="ORF">SAMEA4029010_CIC11G00000003408</name>
</gene>
<proteinExistence type="inferred from homology"/>
<keyword evidence="14" id="KW-1185">Reference proteome</keyword>
<comment type="similarity">
    <text evidence="1">Belongs to the protein kinase superfamily. AGC Ser/Thr protein kinase family. PDPK1 subfamily.</text>
</comment>
<evidence type="ECO:0000256" key="4">
    <source>
        <dbReference type="ARBA" id="ARBA00022679"/>
    </source>
</evidence>
<comment type="catalytic activity">
    <reaction evidence="8">
        <text>L-threonyl-[protein] + ATP = O-phospho-L-threonyl-[protein] + ADP + H(+)</text>
        <dbReference type="Rhea" id="RHEA:46608"/>
        <dbReference type="Rhea" id="RHEA-COMP:11060"/>
        <dbReference type="Rhea" id="RHEA-COMP:11605"/>
        <dbReference type="ChEBI" id="CHEBI:15378"/>
        <dbReference type="ChEBI" id="CHEBI:30013"/>
        <dbReference type="ChEBI" id="CHEBI:30616"/>
        <dbReference type="ChEBI" id="CHEBI:61977"/>
        <dbReference type="ChEBI" id="CHEBI:456216"/>
        <dbReference type="EC" id="2.7.11.1"/>
    </reaction>
</comment>
<evidence type="ECO:0000256" key="1">
    <source>
        <dbReference type="ARBA" id="ARBA00010006"/>
    </source>
</evidence>
<dbReference type="EMBL" id="LT635757">
    <property type="protein sequence ID" value="SGZ50282.1"/>
    <property type="molecule type" value="Genomic_DNA"/>
</dbReference>
<feature type="compositionally biased region" description="Polar residues" evidence="11">
    <location>
        <begin position="1022"/>
        <end position="1035"/>
    </location>
</feature>
<dbReference type="PANTHER" id="PTHR24356:SF163">
    <property type="entry name" value="3-PHOSPHOINOSITIDE-DEPENDENT PROTEIN KINASE 1-RELATED"/>
    <property type="match status" value="1"/>
</dbReference>
<dbReference type="OrthoDB" id="347657at2759"/>
<evidence type="ECO:0000256" key="2">
    <source>
        <dbReference type="ARBA" id="ARBA00012513"/>
    </source>
</evidence>
<feature type="compositionally biased region" description="Basic and acidic residues" evidence="11">
    <location>
        <begin position="199"/>
        <end position="214"/>
    </location>
</feature>
<dbReference type="PROSITE" id="PS50011">
    <property type="entry name" value="PROTEIN_KINASE_DOM"/>
    <property type="match status" value="1"/>
</dbReference>
<dbReference type="CDD" id="cd05581">
    <property type="entry name" value="STKc_PDK1"/>
    <property type="match status" value="1"/>
</dbReference>
<evidence type="ECO:0000259" key="12">
    <source>
        <dbReference type="PROSITE" id="PS50011"/>
    </source>
</evidence>
<dbReference type="PROSITE" id="PS00108">
    <property type="entry name" value="PROTEIN_KINASE_ST"/>
    <property type="match status" value="1"/>
</dbReference>
<comment type="catalytic activity">
    <reaction evidence="9">
        <text>L-seryl-[protein] + ATP = O-phospho-L-seryl-[protein] + ADP + H(+)</text>
        <dbReference type="Rhea" id="RHEA:17989"/>
        <dbReference type="Rhea" id="RHEA-COMP:9863"/>
        <dbReference type="Rhea" id="RHEA-COMP:11604"/>
        <dbReference type="ChEBI" id="CHEBI:15378"/>
        <dbReference type="ChEBI" id="CHEBI:29999"/>
        <dbReference type="ChEBI" id="CHEBI:30616"/>
        <dbReference type="ChEBI" id="CHEBI:83421"/>
        <dbReference type="ChEBI" id="CHEBI:456216"/>
        <dbReference type="EC" id="2.7.11.1"/>
    </reaction>
</comment>
<evidence type="ECO:0000256" key="6">
    <source>
        <dbReference type="ARBA" id="ARBA00022777"/>
    </source>
</evidence>
<evidence type="ECO:0000313" key="13">
    <source>
        <dbReference type="EMBL" id="SGZ50282.1"/>
    </source>
</evidence>
<evidence type="ECO:0000256" key="9">
    <source>
        <dbReference type="ARBA" id="ARBA00048679"/>
    </source>
</evidence>
<keyword evidence="5 10" id="KW-0547">Nucleotide-binding</keyword>
<feature type="region of interest" description="Disordered" evidence="11">
    <location>
        <begin position="195"/>
        <end position="214"/>
    </location>
</feature>
<dbReference type="InterPro" id="IPR050236">
    <property type="entry name" value="Ser_Thr_kinase_AGC"/>
</dbReference>
<evidence type="ECO:0000256" key="3">
    <source>
        <dbReference type="ARBA" id="ARBA00022527"/>
    </source>
</evidence>
<feature type="region of interest" description="Disordered" evidence="11">
    <location>
        <begin position="1102"/>
        <end position="1134"/>
    </location>
</feature>
<dbReference type="InterPro" id="IPR000719">
    <property type="entry name" value="Prot_kinase_dom"/>
</dbReference>
<dbReference type="FunFam" id="3.30.200.20:FF:000128">
    <property type="entry name" value="Serine/threonine-protein kinase ksg1"/>
    <property type="match status" value="1"/>
</dbReference>
<sequence length="1134" mass="125256">MAHHNGSADSFNSINDIYARYAAGTDSYAHSLDLNDNSPGLNSSPHDNYSQPHASHFIPHLLTHNTINNDEIRSAPGTPLLVGSFDFGLAVEPRAITSSSLNVLLDTPSTESQLKQLGIKSGRSRMTDMANSSEYVNHDEDIDDVESYAQNSEFVNGESMEDIGDDDAIEDEEAIDDVDDEAVEDDDDVAIDEDEAIEEDSHSSEPSEDQNREDWVNKGAAERRLSDSMVIRRTVKDFEFGKDLGEGSYSTVVLATDKITTKQYAVKVLDKRHIIKEKKVKYVNIEKHALNRLSNCNGIISLFFTFQDKFSLYFVLDYASNGELLNLIKTYGSLNEECTRHLGAQILDAMKNMHDNGVVHRDIKPENILLDDKFRIKITDFGTAKLLEKRKSGDSTVEEYPVDVRAKSFVGTAEYVSPELLDSKYCGKPGDIWAFGCILYQMVAGKPPFKATNEYLTFQKITKLQYAFSAGFPLILRDLIKQILVLQPSRRATIKQIQGHYFFREIKFDDLLWSNPLPELGPYKMTAKSMMKMPPQSKAQPTVIKKPAHTKKQTQGSPAPAVSKRVVSDDSGNGFSPASVAAFVLTKHDDEENHHPSTKAPPNNSNGPARHAPAPQYIPGTNILRPTIHSMASYSRANTQTKQDSDPRRLKSKVMDVAPMSQVELAWEEYLETSTERILNVGLAIVCKQPVEYFERKNRGLVHDAPLGLINKLQAADSRLTGRSLLSKVAHSNKGLRDMPSESSLPRTDKEEDAVTYYYEEPEGIESIPEDEEKSGSRSGNGSTLSKIGKGFLKKFLSHSDKKAPETVSDVLSVKSSNSGSSRHNNMTLEKARTCHILVTTHGRLLIFMKEDGTNETKLVAEIKLNFPFIHFREVISNNSKFSKVLPSTGIFAVVATQTAFVFEVEKYEVSQWTEALAKAKLNQLERDRIEEAKRKNSPRASPKPSPKLMDAPTFASPSQRVTESGRRSPVRGSSGRGTSGNSGSGSGSGRSSPYQLRRTVTSPRTPSLHVLSPTELKERTLNQLFQSKVKSSKTNGKRKPPPPLPKSQSLGASGLSREAMRGDSGTIHAAQLAVSNNPNLVMTEPRSSSFTRENGLSVYKHNVSGGASGSGNGGKAKITTMNSKFLARSRGKK</sequence>
<dbReference type="SUPFAM" id="SSF56112">
    <property type="entry name" value="Protein kinase-like (PK-like)"/>
    <property type="match status" value="1"/>
</dbReference>
<reference evidence="13 14" key="1">
    <citation type="submission" date="2016-10" db="EMBL/GenBank/DDBJ databases">
        <authorList>
            <person name="de Groot N.N."/>
        </authorList>
    </citation>
    <scope>NUCLEOTIDE SEQUENCE [LARGE SCALE GENOMIC DNA]</scope>
    <source>
        <strain evidence="13 14">CBS 141442</strain>
    </source>
</reference>
<organism evidence="13 14">
    <name type="scientific">Sungouiella intermedia</name>
    <dbReference type="NCBI Taxonomy" id="45354"/>
    <lineage>
        <taxon>Eukaryota</taxon>
        <taxon>Fungi</taxon>
        <taxon>Dikarya</taxon>
        <taxon>Ascomycota</taxon>
        <taxon>Saccharomycotina</taxon>
        <taxon>Pichiomycetes</taxon>
        <taxon>Metschnikowiaceae</taxon>
        <taxon>Sungouiella</taxon>
    </lineage>
</organism>
<dbReference type="STRING" id="45354.A0A1L0BJC4"/>
<evidence type="ECO:0000256" key="10">
    <source>
        <dbReference type="PROSITE-ProRule" id="PRU10141"/>
    </source>
</evidence>